<accession>A0A6V7WZU2</accession>
<dbReference type="Proteomes" id="UP000580250">
    <property type="component" value="Unassembled WGS sequence"/>
</dbReference>
<protein>
    <submittedName>
        <fullName evidence="1">Uncharacterized protein</fullName>
    </submittedName>
</protein>
<sequence length="416" mass="49175">MSEDRKIIEKEGLKYYKEKGQWYQISPIEEGKVPVDIKTQKLMKLNLLPEIQLDVFKCLSFTQLLVVQQTNVYFKNFVNEHGKVLAMKKFDKLEILPISDSTINRYQEHKPVPKLYDFELEEHRFCDFGMCEQKYKFFKPEPRLYEFELSEELEKKWKYGIKNSIPMFLTSLTPYVNTNIVVCELEQNDKLEKGLYYFQLSKYPKNIEEMKIARYFFQLLFNCSFTFFDIHLAIINPQMLELLFDDVKVPLQIHTQETDLMFYDDHPLNIVRNHLVANEFNIEFGKRFDFDVEEKADVVLEILANGGDKFSSIYLEYLHSKLYNLLIEHIVASQDITKMVKKIHFEGMYGPLISSENAINVKIEVIDNIKITKFQLVNKYNPKIVFSVSAKHFNKIHAPGQENCETGVDAKIRRIK</sequence>
<dbReference type="EMBL" id="CAJEWN010000950">
    <property type="protein sequence ID" value="CAD2192473.1"/>
    <property type="molecule type" value="Genomic_DNA"/>
</dbReference>
<name>A0A6V7WZU2_MELEN</name>
<organism evidence="1 2">
    <name type="scientific">Meloidogyne enterolobii</name>
    <name type="common">Root-knot nematode worm</name>
    <name type="synonym">Meloidogyne mayaguensis</name>
    <dbReference type="NCBI Taxonomy" id="390850"/>
    <lineage>
        <taxon>Eukaryota</taxon>
        <taxon>Metazoa</taxon>
        <taxon>Ecdysozoa</taxon>
        <taxon>Nematoda</taxon>
        <taxon>Chromadorea</taxon>
        <taxon>Rhabditida</taxon>
        <taxon>Tylenchina</taxon>
        <taxon>Tylenchomorpha</taxon>
        <taxon>Tylenchoidea</taxon>
        <taxon>Meloidogynidae</taxon>
        <taxon>Meloidogyninae</taxon>
        <taxon>Meloidogyne</taxon>
    </lineage>
</organism>
<evidence type="ECO:0000313" key="1">
    <source>
        <dbReference type="EMBL" id="CAD2192473.1"/>
    </source>
</evidence>
<proteinExistence type="predicted"/>
<gene>
    <name evidence="1" type="ORF">MENT_LOCUS45363</name>
</gene>
<comment type="caution">
    <text evidence="1">The sequence shown here is derived from an EMBL/GenBank/DDBJ whole genome shotgun (WGS) entry which is preliminary data.</text>
</comment>
<evidence type="ECO:0000313" key="2">
    <source>
        <dbReference type="Proteomes" id="UP000580250"/>
    </source>
</evidence>
<dbReference type="AlphaFoldDB" id="A0A6V7WZU2"/>
<reference evidence="1 2" key="1">
    <citation type="submission" date="2020-08" db="EMBL/GenBank/DDBJ databases">
        <authorList>
            <person name="Koutsovoulos G."/>
            <person name="Danchin GJ E."/>
        </authorList>
    </citation>
    <scope>NUCLEOTIDE SEQUENCE [LARGE SCALE GENOMIC DNA]</scope>
</reference>